<name>A0ABD4TGY6_9EURY</name>
<sequence length="384" mass="40887">MTGDTLRKFVMPEVIFGEGARRQAVHYLDNLGVAHVLIVTDPGVIRAGWASEIVSAAESEGISATIFSQVSENPRTTEVDAGTGMYRDNGCDGILAIGGGSPMDCAKGIAILSTNGGIIQHYEGVDQIRHMGPPLICIPTTAGSSADVSQFAIITEEEKARKFGIISKTIIPDVSLVDPDLLSTLPERFIAYCGFDALTHAIEAYVSTGSSSLTDLHSLEAIRMITAALPIAYRERDNREAARLMMLGSLHAGLAFSNASLGLIHAMAHPISGLYDLPHGEANSLLLPAVIRYNYPFAQERYDTIGEILGLSSADRNPFGADAIISRLKELAGEVGITGTLGDRGVLMKDIPVLSDNAVLDGCIVTNPHLPTGEEVRQLYESAL</sequence>
<evidence type="ECO:0000313" key="7">
    <source>
        <dbReference type="Proteomes" id="UP001524383"/>
    </source>
</evidence>
<dbReference type="Proteomes" id="UP001524383">
    <property type="component" value="Unassembled WGS sequence"/>
</dbReference>
<dbReference type="CDD" id="cd17814">
    <property type="entry name" value="Fe-ADH-like"/>
    <property type="match status" value="1"/>
</dbReference>
<gene>
    <name evidence="6" type="ORF">FTO68_04335</name>
</gene>
<keyword evidence="7" id="KW-1185">Reference proteome</keyword>
<evidence type="ECO:0000259" key="5">
    <source>
        <dbReference type="Pfam" id="PF25137"/>
    </source>
</evidence>
<dbReference type="InterPro" id="IPR039697">
    <property type="entry name" value="Alcohol_dehydrogenase_Fe"/>
</dbReference>
<keyword evidence="3" id="KW-0520">NAD</keyword>
<dbReference type="EMBL" id="VOTZ01000007">
    <property type="protein sequence ID" value="MCQ1538219.1"/>
    <property type="molecule type" value="Genomic_DNA"/>
</dbReference>
<dbReference type="FunFam" id="3.40.50.1970:FF:000003">
    <property type="entry name" value="Alcohol dehydrogenase, iron-containing"/>
    <property type="match status" value="1"/>
</dbReference>
<proteinExistence type="inferred from homology"/>
<feature type="domain" description="Fe-containing alcohol dehydrogenase-like C-terminal" evidence="5">
    <location>
        <begin position="191"/>
        <end position="384"/>
    </location>
</feature>
<evidence type="ECO:0000259" key="4">
    <source>
        <dbReference type="Pfam" id="PF00465"/>
    </source>
</evidence>
<dbReference type="PANTHER" id="PTHR11496">
    <property type="entry name" value="ALCOHOL DEHYDROGENASE"/>
    <property type="match status" value="1"/>
</dbReference>
<accession>A0ABD4TGY6</accession>
<dbReference type="InterPro" id="IPR001670">
    <property type="entry name" value="ADH_Fe/GldA"/>
</dbReference>
<dbReference type="AlphaFoldDB" id="A0ABD4TGY6"/>
<dbReference type="PANTHER" id="PTHR11496:SF102">
    <property type="entry name" value="ALCOHOL DEHYDROGENASE 4"/>
    <property type="match status" value="1"/>
</dbReference>
<evidence type="ECO:0000256" key="2">
    <source>
        <dbReference type="ARBA" id="ARBA00023002"/>
    </source>
</evidence>
<evidence type="ECO:0000256" key="3">
    <source>
        <dbReference type="ARBA" id="ARBA00023027"/>
    </source>
</evidence>
<comment type="caution">
    <text evidence="6">The sequence shown here is derived from an EMBL/GenBank/DDBJ whole genome shotgun (WGS) entry which is preliminary data.</text>
</comment>
<dbReference type="GO" id="GO:0016616">
    <property type="term" value="F:oxidoreductase activity, acting on the CH-OH group of donors, NAD or NADP as acceptor"/>
    <property type="evidence" value="ECO:0007669"/>
    <property type="project" value="UniProtKB-ARBA"/>
</dbReference>
<keyword evidence="2" id="KW-0560">Oxidoreductase</keyword>
<dbReference type="InterPro" id="IPR056798">
    <property type="entry name" value="ADH_Fe_C"/>
</dbReference>
<reference evidence="6 7" key="1">
    <citation type="submission" date="2019-08" db="EMBL/GenBank/DDBJ databases">
        <authorList>
            <person name="Chen S.-C."/>
            <person name="Lai M.-C."/>
            <person name="You Y.-T."/>
        </authorList>
    </citation>
    <scope>NUCLEOTIDE SEQUENCE [LARGE SCALE GENOMIC DNA]</scope>
    <source>
        <strain evidence="6 7">P2F9704a</strain>
    </source>
</reference>
<evidence type="ECO:0000256" key="1">
    <source>
        <dbReference type="ARBA" id="ARBA00007358"/>
    </source>
</evidence>
<organism evidence="6 7">
    <name type="scientific">Methanocalculus taiwanensis</name>
    <dbReference type="NCBI Taxonomy" id="106207"/>
    <lineage>
        <taxon>Archaea</taxon>
        <taxon>Methanobacteriati</taxon>
        <taxon>Methanobacteriota</taxon>
        <taxon>Stenosarchaea group</taxon>
        <taxon>Methanomicrobia</taxon>
        <taxon>Methanomicrobiales</taxon>
        <taxon>Methanocalculaceae</taxon>
        <taxon>Methanocalculus</taxon>
    </lineage>
</organism>
<dbReference type="FunFam" id="1.20.1090.10:FF:000001">
    <property type="entry name" value="Aldehyde-alcohol dehydrogenase"/>
    <property type="match status" value="1"/>
</dbReference>
<dbReference type="Pfam" id="PF00465">
    <property type="entry name" value="Fe-ADH"/>
    <property type="match status" value="1"/>
</dbReference>
<dbReference type="Pfam" id="PF25137">
    <property type="entry name" value="ADH_Fe_C"/>
    <property type="match status" value="1"/>
</dbReference>
<feature type="domain" description="Alcohol dehydrogenase iron-type/glycerol dehydrogenase GldA" evidence="4">
    <location>
        <begin position="13"/>
        <end position="179"/>
    </location>
</feature>
<protein>
    <submittedName>
        <fullName evidence="6">Iron-containing alcohol dehydrogenase</fullName>
    </submittedName>
</protein>
<evidence type="ECO:0000313" key="6">
    <source>
        <dbReference type="EMBL" id="MCQ1538219.1"/>
    </source>
</evidence>
<dbReference type="Gene3D" id="1.20.1090.10">
    <property type="entry name" value="Dehydroquinate synthase-like - alpha domain"/>
    <property type="match status" value="1"/>
</dbReference>
<dbReference type="SUPFAM" id="SSF56796">
    <property type="entry name" value="Dehydroquinate synthase-like"/>
    <property type="match status" value="1"/>
</dbReference>
<comment type="similarity">
    <text evidence="1">Belongs to the iron-containing alcohol dehydrogenase family.</text>
</comment>
<dbReference type="PROSITE" id="PS00060">
    <property type="entry name" value="ADH_IRON_2"/>
    <property type="match status" value="1"/>
</dbReference>
<dbReference type="Gene3D" id="3.40.50.1970">
    <property type="match status" value="1"/>
</dbReference>
<dbReference type="InterPro" id="IPR018211">
    <property type="entry name" value="ADH_Fe_CS"/>
</dbReference>